<evidence type="ECO:0000256" key="2">
    <source>
        <dbReference type="SAM" id="MobiDB-lite"/>
    </source>
</evidence>
<evidence type="ECO:0000313" key="6">
    <source>
        <dbReference type="Proteomes" id="UP001285441"/>
    </source>
</evidence>
<dbReference type="GO" id="GO:0016791">
    <property type="term" value="F:phosphatase activity"/>
    <property type="evidence" value="ECO:0007669"/>
    <property type="project" value="TreeGrafter"/>
</dbReference>
<dbReference type="InterPro" id="IPR000560">
    <property type="entry name" value="His_Pase_clade-2"/>
</dbReference>
<name>A0AAE0U135_9PEZI</name>
<evidence type="ECO:0000256" key="3">
    <source>
        <dbReference type="SAM" id="Phobius"/>
    </source>
</evidence>
<reference evidence="5" key="2">
    <citation type="submission" date="2023-06" db="EMBL/GenBank/DDBJ databases">
        <authorList>
            <consortium name="Lawrence Berkeley National Laboratory"/>
            <person name="Haridas S."/>
            <person name="Hensen N."/>
            <person name="Bonometti L."/>
            <person name="Westerberg I."/>
            <person name="Brannstrom I.O."/>
            <person name="Guillou S."/>
            <person name="Cros-Aarteil S."/>
            <person name="Calhoun S."/>
            <person name="Kuo A."/>
            <person name="Mondo S."/>
            <person name="Pangilinan J."/>
            <person name="Riley R."/>
            <person name="LaButti K."/>
            <person name="Andreopoulos B."/>
            <person name="Lipzen A."/>
            <person name="Chen C."/>
            <person name="Yanf M."/>
            <person name="Daum C."/>
            <person name="Ng V."/>
            <person name="Clum A."/>
            <person name="Steindorff A."/>
            <person name="Ohm R."/>
            <person name="Martin F."/>
            <person name="Silar P."/>
            <person name="Natvig D."/>
            <person name="Lalanne C."/>
            <person name="Gautier V."/>
            <person name="Ament-velasquez S.L."/>
            <person name="Kruys A."/>
            <person name="Hutchinson M.I."/>
            <person name="Powell A.J."/>
            <person name="Barry K."/>
            <person name="Miller A.N."/>
            <person name="Grigoriev I.V."/>
            <person name="Debuchy R."/>
            <person name="Gladieux P."/>
            <person name="Thoren M.H."/>
            <person name="Johannesson H."/>
        </authorList>
    </citation>
    <scope>NUCLEOTIDE SEQUENCE</scope>
    <source>
        <strain evidence="5">CBS 232.78</strain>
    </source>
</reference>
<evidence type="ECO:0000313" key="5">
    <source>
        <dbReference type="EMBL" id="KAK3386976.1"/>
    </source>
</evidence>
<dbReference type="InterPro" id="IPR029033">
    <property type="entry name" value="His_PPase_superfam"/>
</dbReference>
<evidence type="ECO:0000256" key="4">
    <source>
        <dbReference type="SAM" id="SignalP"/>
    </source>
</evidence>
<dbReference type="Gene3D" id="3.40.50.1240">
    <property type="entry name" value="Phosphoglycerate mutase-like"/>
    <property type="match status" value="1"/>
</dbReference>
<feature type="transmembrane region" description="Helical" evidence="3">
    <location>
        <begin position="469"/>
        <end position="495"/>
    </location>
</feature>
<feature type="chain" id="PRO_5042207682" evidence="4">
    <location>
        <begin position="21"/>
        <end position="598"/>
    </location>
</feature>
<dbReference type="SUPFAM" id="SSF53254">
    <property type="entry name" value="Phosphoglycerate mutase-like"/>
    <property type="match status" value="1"/>
</dbReference>
<dbReference type="Pfam" id="PF00328">
    <property type="entry name" value="His_Phos_2"/>
    <property type="match status" value="1"/>
</dbReference>
<feature type="compositionally biased region" description="Basic and acidic residues" evidence="2">
    <location>
        <begin position="572"/>
        <end position="581"/>
    </location>
</feature>
<keyword evidence="6" id="KW-1185">Reference proteome</keyword>
<reference evidence="5" key="1">
    <citation type="journal article" date="2023" name="Mol. Phylogenet. Evol.">
        <title>Genome-scale phylogeny and comparative genomics of the fungal order Sordariales.</title>
        <authorList>
            <person name="Hensen N."/>
            <person name="Bonometti L."/>
            <person name="Westerberg I."/>
            <person name="Brannstrom I.O."/>
            <person name="Guillou S."/>
            <person name="Cros-Aarteil S."/>
            <person name="Calhoun S."/>
            <person name="Haridas S."/>
            <person name="Kuo A."/>
            <person name="Mondo S."/>
            <person name="Pangilinan J."/>
            <person name="Riley R."/>
            <person name="LaButti K."/>
            <person name="Andreopoulos B."/>
            <person name="Lipzen A."/>
            <person name="Chen C."/>
            <person name="Yan M."/>
            <person name="Daum C."/>
            <person name="Ng V."/>
            <person name="Clum A."/>
            <person name="Steindorff A."/>
            <person name="Ohm R.A."/>
            <person name="Martin F."/>
            <person name="Silar P."/>
            <person name="Natvig D.O."/>
            <person name="Lalanne C."/>
            <person name="Gautier V."/>
            <person name="Ament-Velasquez S.L."/>
            <person name="Kruys A."/>
            <person name="Hutchinson M.I."/>
            <person name="Powell A.J."/>
            <person name="Barry K."/>
            <person name="Miller A.N."/>
            <person name="Grigoriev I.V."/>
            <person name="Debuchy R."/>
            <person name="Gladieux P."/>
            <person name="Hiltunen Thoren M."/>
            <person name="Johannesson H."/>
        </authorList>
    </citation>
    <scope>NUCLEOTIDE SEQUENCE</scope>
    <source>
        <strain evidence="5">CBS 232.78</strain>
    </source>
</reference>
<dbReference type="Proteomes" id="UP001285441">
    <property type="component" value="Unassembled WGS sequence"/>
</dbReference>
<protein>
    <submittedName>
        <fullName evidence="5">Histidine phosphatase superfamily</fullName>
    </submittedName>
</protein>
<keyword evidence="4" id="KW-0732">Signal</keyword>
<keyword evidence="3" id="KW-0812">Transmembrane</keyword>
<sequence>MATLSAVLAVVLVGVTSVEAQRASTTSEHIWSSSVWVLYGERIPLYEAGYPQALTPLGAQQMYSQGSLLRARYLSQFDDDDADVTSMAPIVGIGRNAIDNSQLNVYSTTERYATAGALAFMQGLYPPVTQAFSNATGGMDAALLANGSLVNYPLGGYQYPDIQTMSLLDRGSLWLQGQTGCTNYLNSMLDFPKDSAVISTSASAATLYSRIWAQLFPVQSFPGLGRSAIDFKNAYEVYDYAQYHYNHDNSTGIDDNDLANLRLMAAAQQRFKNGNLTSWAVSPGDNIRAVAGRTMVSKVVDLLQGNIRTNGSSNKLSVAFTGLEPFTSFFALSKLNYNSNSKQTFMRLPHPGSMMVFELFSVGGSESLYPSTDQLRVRFLYRDGTDSTQALNGYSLFDSGPHNYVMNYTGFVDSMDQVGLQTPTDWCNLCGQSLLCSSWNPGGPNSNSGSNPTLVTAGDNGRTAISPPIAGVIGAVVTLAVTGLAVLAAMLIGGVRFHRADPKTRNSTLGGFKGAEKMASDTDLADANGGMRHERTGSWELRNSGKDGLETNVVPVADAGPVTAGATVVSRDLTHPSKTMDDDAISEMGHSPVDAREF</sequence>
<proteinExistence type="inferred from homology"/>
<dbReference type="InterPro" id="IPR050645">
    <property type="entry name" value="Histidine_acid_phosphatase"/>
</dbReference>
<feature type="region of interest" description="Disordered" evidence="2">
    <location>
        <begin position="571"/>
        <end position="598"/>
    </location>
</feature>
<keyword evidence="3" id="KW-1133">Transmembrane helix</keyword>
<accession>A0AAE0U135</accession>
<dbReference type="PANTHER" id="PTHR11567">
    <property type="entry name" value="ACID PHOSPHATASE-RELATED"/>
    <property type="match status" value="1"/>
</dbReference>
<feature type="signal peptide" evidence="4">
    <location>
        <begin position="1"/>
        <end position="20"/>
    </location>
</feature>
<dbReference type="PANTHER" id="PTHR11567:SF127">
    <property type="entry name" value="HISTIDINE ACID PHOSPHATASE"/>
    <property type="match status" value="1"/>
</dbReference>
<keyword evidence="3" id="KW-0472">Membrane</keyword>
<dbReference type="AlphaFoldDB" id="A0AAE0U135"/>
<organism evidence="5 6">
    <name type="scientific">Podospora didyma</name>
    <dbReference type="NCBI Taxonomy" id="330526"/>
    <lineage>
        <taxon>Eukaryota</taxon>
        <taxon>Fungi</taxon>
        <taxon>Dikarya</taxon>
        <taxon>Ascomycota</taxon>
        <taxon>Pezizomycotina</taxon>
        <taxon>Sordariomycetes</taxon>
        <taxon>Sordariomycetidae</taxon>
        <taxon>Sordariales</taxon>
        <taxon>Podosporaceae</taxon>
        <taxon>Podospora</taxon>
    </lineage>
</organism>
<dbReference type="EMBL" id="JAULSW010000003">
    <property type="protein sequence ID" value="KAK3386976.1"/>
    <property type="molecule type" value="Genomic_DNA"/>
</dbReference>
<gene>
    <name evidence="5" type="ORF">B0H63DRAFT_468788</name>
</gene>
<evidence type="ECO:0000256" key="1">
    <source>
        <dbReference type="ARBA" id="ARBA00005375"/>
    </source>
</evidence>
<comment type="caution">
    <text evidence="5">The sequence shown here is derived from an EMBL/GenBank/DDBJ whole genome shotgun (WGS) entry which is preliminary data.</text>
</comment>
<comment type="similarity">
    <text evidence="1">Belongs to the histidine acid phosphatase family.</text>
</comment>